<dbReference type="Gene3D" id="1.10.287.700">
    <property type="entry name" value="Helix hairpin bin"/>
    <property type="match status" value="1"/>
</dbReference>
<feature type="compositionally biased region" description="Basic and acidic residues" evidence="1">
    <location>
        <begin position="94"/>
        <end position="104"/>
    </location>
</feature>
<sequence length="104" mass="11209">MQIRKTGTLLLAGILTLGMSSTFAFSQDGAKQDMKHAGTETKDAAKDTGHGISTGTQKAYHKTSEGTEKAYDKTKHGTKKAYHKTTKGTKHVVHKVEGHPDSPQ</sequence>
<feature type="compositionally biased region" description="Basic and acidic residues" evidence="1">
    <location>
        <begin position="62"/>
        <end position="75"/>
    </location>
</feature>
<reference evidence="3" key="2">
    <citation type="submission" date="2020-09" db="EMBL/GenBank/DDBJ databases">
        <authorList>
            <person name="Sun Q."/>
            <person name="Zhou Y."/>
        </authorList>
    </citation>
    <scope>NUCLEOTIDE SEQUENCE</scope>
    <source>
        <strain evidence="3">CGMCC 1.12997</strain>
    </source>
</reference>
<protein>
    <submittedName>
        <fullName evidence="3">Uncharacterized protein</fullName>
    </submittedName>
</protein>
<dbReference type="EMBL" id="BMGT01000002">
    <property type="protein sequence ID" value="GGG70896.1"/>
    <property type="molecule type" value="Genomic_DNA"/>
</dbReference>
<evidence type="ECO:0000256" key="2">
    <source>
        <dbReference type="SAM" id="SignalP"/>
    </source>
</evidence>
<feature type="region of interest" description="Disordered" evidence="1">
    <location>
        <begin position="34"/>
        <end position="104"/>
    </location>
</feature>
<feature type="chain" id="PRO_5037517540" evidence="2">
    <location>
        <begin position="27"/>
        <end position="104"/>
    </location>
</feature>
<gene>
    <name evidence="3" type="ORF">GCM10011585_11370</name>
</gene>
<reference evidence="3" key="1">
    <citation type="journal article" date="2014" name="Int. J. Syst. Evol. Microbiol.">
        <title>Complete genome sequence of Corynebacterium casei LMG S-19264T (=DSM 44701T), isolated from a smear-ripened cheese.</title>
        <authorList>
            <consortium name="US DOE Joint Genome Institute (JGI-PGF)"/>
            <person name="Walter F."/>
            <person name="Albersmeier A."/>
            <person name="Kalinowski J."/>
            <person name="Ruckert C."/>
        </authorList>
    </citation>
    <scope>NUCLEOTIDE SEQUENCE</scope>
    <source>
        <strain evidence="3">CGMCC 1.12997</strain>
    </source>
</reference>
<dbReference type="AlphaFoldDB" id="A0A917H872"/>
<feature type="compositionally biased region" description="Basic and acidic residues" evidence="1">
    <location>
        <begin position="34"/>
        <end position="49"/>
    </location>
</feature>
<evidence type="ECO:0000313" key="4">
    <source>
        <dbReference type="Proteomes" id="UP000647241"/>
    </source>
</evidence>
<dbReference type="RefSeq" id="WP_188553252.1">
    <property type="nucleotide sequence ID" value="NZ_BMGT01000002.1"/>
</dbReference>
<proteinExistence type="predicted"/>
<evidence type="ECO:0000256" key="1">
    <source>
        <dbReference type="SAM" id="MobiDB-lite"/>
    </source>
</evidence>
<dbReference type="Proteomes" id="UP000647241">
    <property type="component" value="Unassembled WGS sequence"/>
</dbReference>
<keyword evidence="4" id="KW-1185">Reference proteome</keyword>
<organism evidence="3 4">
    <name type="scientific">Edaphobacter dinghuensis</name>
    <dbReference type="NCBI Taxonomy" id="1560005"/>
    <lineage>
        <taxon>Bacteria</taxon>
        <taxon>Pseudomonadati</taxon>
        <taxon>Acidobacteriota</taxon>
        <taxon>Terriglobia</taxon>
        <taxon>Terriglobales</taxon>
        <taxon>Acidobacteriaceae</taxon>
        <taxon>Edaphobacter</taxon>
    </lineage>
</organism>
<evidence type="ECO:0000313" key="3">
    <source>
        <dbReference type="EMBL" id="GGG70896.1"/>
    </source>
</evidence>
<accession>A0A917H872</accession>
<comment type="caution">
    <text evidence="3">The sequence shown here is derived from an EMBL/GenBank/DDBJ whole genome shotgun (WGS) entry which is preliminary data.</text>
</comment>
<keyword evidence="2" id="KW-0732">Signal</keyword>
<feature type="compositionally biased region" description="Basic residues" evidence="1">
    <location>
        <begin position="76"/>
        <end position="93"/>
    </location>
</feature>
<name>A0A917H872_9BACT</name>
<feature type="signal peptide" evidence="2">
    <location>
        <begin position="1"/>
        <end position="26"/>
    </location>
</feature>